<evidence type="ECO:0000313" key="2">
    <source>
        <dbReference type="Proteomes" id="UP000046122"/>
    </source>
</evidence>
<dbReference type="EMBL" id="CCNE01000049">
    <property type="protein sequence ID" value="CDX61085.1"/>
    <property type="molecule type" value="Genomic_DNA"/>
</dbReference>
<reference evidence="1 2" key="1">
    <citation type="submission" date="2014-08" db="EMBL/GenBank/DDBJ databases">
        <authorList>
            <person name="Moulin Lionel"/>
        </authorList>
    </citation>
    <scope>NUCLEOTIDE SEQUENCE [LARGE SCALE GENOMIC DNA]</scope>
</reference>
<protein>
    <submittedName>
        <fullName evidence="1">Uncharacterized protein</fullName>
    </submittedName>
</protein>
<dbReference type="Proteomes" id="UP000046122">
    <property type="component" value="Unassembled WGS sequence"/>
</dbReference>
<organism evidence="1 2">
    <name type="scientific">Mesorhizobium plurifarium</name>
    <dbReference type="NCBI Taxonomy" id="69974"/>
    <lineage>
        <taxon>Bacteria</taxon>
        <taxon>Pseudomonadati</taxon>
        <taxon>Pseudomonadota</taxon>
        <taxon>Alphaproteobacteria</taxon>
        <taxon>Hyphomicrobiales</taxon>
        <taxon>Phyllobacteriaceae</taxon>
        <taxon>Mesorhizobium</taxon>
    </lineage>
</organism>
<dbReference type="AlphaFoldDB" id="A0A090GG72"/>
<evidence type="ECO:0000313" key="1">
    <source>
        <dbReference type="EMBL" id="CDX61085.1"/>
    </source>
</evidence>
<name>A0A090GG72_MESPL</name>
<proteinExistence type="predicted"/>
<accession>A0A090GG72</accession>
<gene>
    <name evidence="1" type="ORF">MPL3365_530003</name>
</gene>
<sequence length="67" mass="7823">MLDRHRRALSTFRLPPDSVESSVESQRMKRVRINQGCQFLLSIAMFRAWLDISLGDSDAQLRFERAL</sequence>